<evidence type="ECO:0000313" key="5">
    <source>
        <dbReference type="EMBL" id="GEO36765.1"/>
    </source>
</evidence>
<dbReference type="InterPro" id="IPR008920">
    <property type="entry name" value="TF_FadR/GntR_C"/>
</dbReference>
<evidence type="ECO:0000256" key="3">
    <source>
        <dbReference type="ARBA" id="ARBA00023163"/>
    </source>
</evidence>
<keyword evidence="1" id="KW-0805">Transcription regulation</keyword>
<dbReference type="InterPro" id="IPR011711">
    <property type="entry name" value="GntR_C"/>
</dbReference>
<dbReference type="Proteomes" id="UP000321523">
    <property type="component" value="Unassembled WGS sequence"/>
</dbReference>
<dbReference type="PROSITE" id="PS50949">
    <property type="entry name" value="HTH_GNTR"/>
    <property type="match status" value="1"/>
</dbReference>
<keyword evidence="2" id="KW-0238">DNA-binding</keyword>
<comment type="caution">
    <text evidence="5">The sequence shown here is derived from an EMBL/GenBank/DDBJ whole genome shotgun (WGS) entry which is preliminary data.</text>
</comment>
<gene>
    <name evidence="5" type="ORF">SAE02_09130</name>
</gene>
<keyword evidence="6" id="KW-1185">Reference proteome</keyword>
<dbReference type="OrthoDB" id="7347280at2"/>
<evidence type="ECO:0000256" key="2">
    <source>
        <dbReference type="ARBA" id="ARBA00023125"/>
    </source>
</evidence>
<dbReference type="CDD" id="cd07377">
    <property type="entry name" value="WHTH_GntR"/>
    <property type="match status" value="1"/>
</dbReference>
<proteinExistence type="predicted"/>
<name>A0A512DK09_9PROT</name>
<organism evidence="5 6">
    <name type="scientific">Skermanella aerolata</name>
    <dbReference type="NCBI Taxonomy" id="393310"/>
    <lineage>
        <taxon>Bacteria</taxon>
        <taxon>Pseudomonadati</taxon>
        <taxon>Pseudomonadota</taxon>
        <taxon>Alphaproteobacteria</taxon>
        <taxon>Rhodospirillales</taxon>
        <taxon>Azospirillaceae</taxon>
        <taxon>Skermanella</taxon>
    </lineage>
</organism>
<feature type="domain" description="HTH gntR-type" evidence="4">
    <location>
        <begin position="5"/>
        <end position="73"/>
    </location>
</feature>
<dbReference type="GO" id="GO:0003700">
    <property type="term" value="F:DNA-binding transcription factor activity"/>
    <property type="evidence" value="ECO:0007669"/>
    <property type="project" value="InterPro"/>
</dbReference>
<dbReference type="AlphaFoldDB" id="A0A512DK09"/>
<dbReference type="PANTHER" id="PTHR43537">
    <property type="entry name" value="TRANSCRIPTIONAL REGULATOR, GNTR FAMILY"/>
    <property type="match status" value="1"/>
</dbReference>
<dbReference type="Pfam" id="PF00392">
    <property type="entry name" value="GntR"/>
    <property type="match status" value="1"/>
</dbReference>
<dbReference type="SMART" id="SM00345">
    <property type="entry name" value="HTH_GNTR"/>
    <property type="match status" value="1"/>
</dbReference>
<sequence length="227" mass="25494">MTTDGVDPQGTLTQLRAFLAQAPLSVDSRLPPERELCQQLGVSRGELRKALATLEAEGQLWRHVGKGTFIGARPAESLADLSTATSRTNPAEVMQTRILIEPEITRLAALNATAADIAEMRTCMARSRSATSWRQYESWDNRLHRSIAEATRNTLLLAMFDTLNAVRRAVVWGRLRANRTRPDPDHHSFKEHEEIVGAIADRDMNEAAQAMRRHLQTVERKLLNYSQ</sequence>
<keyword evidence="3" id="KW-0804">Transcription</keyword>
<dbReference type="SUPFAM" id="SSF46785">
    <property type="entry name" value="Winged helix' DNA-binding domain"/>
    <property type="match status" value="1"/>
</dbReference>
<dbReference type="Gene3D" id="1.10.10.10">
    <property type="entry name" value="Winged helix-like DNA-binding domain superfamily/Winged helix DNA-binding domain"/>
    <property type="match status" value="1"/>
</dbReference>
<dbReference type="InterPro" id="IPR000524">
    <property type="entry name" value="Tscrpt_reg_HTH_GntR"/>
</dbReference>
<dbReference type="InterPro" id="IPR036388">
    <property type="entry name" value="WH-like_DNA-bd_sf"/>
</dbReference>
<dbReference type="InterPro" id="IPR036390">
    <property type="entry name" value="WH_DNA-bd_sf"/>
</dbReference>
<reference evidence="5 6" key="1">
    <citation type="submission" date="2019-07" db="EMBL/GenBank/DDBJ databases">
        <title>Whole genome shotgun sequence of Skermanella aerolata NBRC 106429.</title>
        <authorList>
            <person name="Hosoyama A."/>
            <person name="Uohara A."/>
            <person name="Ohji S."/>
            <person name="Ichikawa N."/>
        </authorList>
    </citation>
    <scope>NUCLEOTIDE SEQUENCE [LARGE SCALE GENOMIC DNA]</scope>
    <source>
        <strain evidence="5 6">NBRC 106429</strain>
    </source>
</reference>
<evidence type="ECO:0000256" key="1">
    <source>
        <dbReference type="ARBA" id="ARBA00023015"/>
    </source>
</evidence>
<dbReference type="RefSeq" id="WP_044426195.1">
    <property type="nucleotide sequence ID" value="NZ_BJYZ01000003.1"/>
</dbReference>
<evidence type="ECO:0000313" key="6">
    <source>
        <dbReference type="Proteomes" id="UP000321523"/>
    </source>
</evidence>
<evidence type="ECO:0000259" key="4">
    <source>
        <dbReference type="PROSITE" id="PS50949"/>
    </source>
</evidence>
<dbReference type="Pfam" id="PF07729">
    <property type="entry name" value="FCD"/>
    <property type="match status" value="1"/>
</dbReference>
<accession>A0A512DK09</accession>
<dbReference type="PANTHER" id="PTHR43537:SF5">
    <property type="entry name" value="UXU OPERON TRANSCRIPTIONAL REGULATOR"/>
    <property type="match status" value="1"/>
</dbReference>
<protein>
    <submittedName>
        <fullName evidence="5">GntR family transcriptional regulator</fullName>
    </submittedName>
</protein>
<dbReference type="SUPFAM" id="SSF48008">
    <property type="entry name" value="GntR ligand-binding domain-like"/>
    <property type="match status" value="1"/>
</dbReference>
<dbReference type="EMBL" id="BJYZ01000003">
    <property type="protein sequence ID" value="GEO36765.1"/>
    <property type="molecule type" value="Genomic_DNA"/>
</dbReference>
<dbReference type="Gene3D" id="1.20.120.530">
    <property type="entry name" value="GntR ligand-binding domain-like"/>
    <property type="match status" value="1"/>
</dbReference>
<dbReference type="PRINTS" id="PR00035">
    <property type="entry name" value="HTHGNTR"/>
</dbReference>
<dbReference type="GO" id="GO:0003677">
    <property type="term" value="F:DNA binding"/>
    <property type="evidence" value="ECO:0007669"/>
    <property type="project" value="UniProtKB-KW"/>
</dbReference>
<dbReference type="SMART" id="SM00895">
    <property type="entry name" value="FCD"/>
    <property type="match status" value="1"/>
</dbReference>